<evidence type="ECO:0000256" key="1">
    <source>
        <dbReference type="SAM" id="MobiDB-lite"/>
    </source>
</evidence>
<protein>
    <submittedName>
        <fullName evidence="2">Uncharacterized protein</fullName>
    </submittedName>
</protein>
<dbReference type="Gene3D" id="3.40.140.20">
    <property type="match status" value="1"/>
</dbReference>
<sequence>MMASASTRILDNNLQLLFSTNHRTTHSRPCLFKADSIKNSYSLRSSWSPIKVTSSQGQHSAGNTPYVPKTDYQSSSSGNKYAVVSVSDKTDLPLIGRGLQNLGAPSLLPSSRNIFPFLDTVSKDAVEEACQSGIRVIAEHDEWSRRDEDDINCCNKYGVSLLCTKNIYYNLEH</sequence>
<dbReference type="GO" id="GO:0003937">
    <property type="term" value="F:IMP cyclohydrolase activity"/>
    <property type="evidence" value="ECO:0007669"/>
    <property type="project" value="InterPro"/>
</dbReference>
<feature type="compositionally biased region" description="Polar residues" evidence="1">
    <location>
        <begin position="53"/>
        <end position="63"/>
    </location>
</feature>
<evidence type="ECO:0000313" key="3">
    <source>
        <dbReference type="Proteomes" id="UP001187192"/>
    </source>
</evidence>
<evidence type="ECO:0000313" key="2">
    <source>
        <dbReference type="EMBL" id="GMN39809.1"/>
    </source>
</evidence>
<accession>A0AA87ZMF2</accession>
<reference evidence="2" key="1">
    <citation type="submission" date="2023-07" db="EMBL/GenBank/DDBJ databases">
        <title>draft genome sequence of fig (Ficus carica).</title>
        <authorList>
            <person name="Takahashi T."/>
            <person name="Nishimura K."/>
        </authorList>
    </citation>
    <scope>NUCLEOTIDE SEQUENCE</scope>
</reference>
<dbReference type="InterPro" id="IPR002695">
    <property type="entry name" value="PurH-like"/>
</dbReference>
<dbReference type="GO" id="GO:0006189">
    <property type="term" value="P:'de novo' IMP biosynthetic process"/>
    <property type="evidence" value="ECO:0007669"/>
    <property type="project" value="TreeGrafter"/>
</dbReference>
<dbReference type="GO" id="GO:0005829">
    <property type="term" value="C:cytosol"/>
    <property type="evidence" value="ECO:0007669"/>
    <property type="project" value="TreeGrafter"/>
</dbReference>
<gene>
    <name evidence="2" type="ORF">TIFTF001_009032</name>
</gene>
<dbReference type="AlphaFoldDB" id="A0AA87ZMF2"/>
<name>A0AA87ZMF2_FICCA</name>
<comment type="caution">
    <text evidence="2">The sequence shown here is derived from an EMBL/GenBank/DDBJ whole genome shotgun (WGS) entry which is preliminary data.</text>
</comment>
<dbReference type="EMBL" id="BTGU01000010">
    <property type="protein sequence ID" value="GMN39809.1"/>
    <property type="molecule type" value="Genomic_DNA"/>
</dbReference>
<dbReference type="InterPro" id="IPR024051">
    <property type="entry name" value="AICAR_Tfase_dup_dom_sf"/>
</dbReference>
<feature type="region of interest" description="Disordered" evidence="1">
    <location>
        <begin position="53"/>
        <end position="73"/>
    </location>
</feature>
<keyword evidence="3" id="KW-1185">Reference proteome</keyword>
<dbReference type="GO" id="GO:0004643">
    <property type="term" value="F:phosphoribosylaminoimidazolecarboxamide formyltransferase activity"/>
    <property type="evidence" value="ECO:0007669"/>
    <property type="project" value="InterPro"/>
</dbReference>
<dbReference type="Proteomes" id="UP001187192">
    <property type="component" value="Unassembled WGS sequence"/>
</dbReference>
<dbReference type="PANTHER" id="PTHR11692">
    <property type="entry name" value="BIFUNCTIONAL PURINE BIOSYNTHESIS PROTEIN PURH"/>
    <property type="match status" value="1"/>
</dbReference>
<organism evidence="2 3">
    <name type="scientific">Ficus carica</name>
    <name type="common">Common fig</name>
    <dbReference type="NCBI Taxonomy" id="3494"/>
    <lineage>
        <taxon>Eukaryota</taxon>
        <taxon>Viridiplantae</taxon>
        <taxon>Streptophyta</taxon>
        <taxon>Embryophyta</taxon>
        <taxon>Tracheophyta</taxon>
        <taxon>Spermatophyta</taxon>
        <taxon>Magnoliopsida</taxon>
        <taxon>eudicotyledons</taxon>
        <taxon>Gunneridae</taxon>
        <taxon>Pentapetalae</taxon>
        <taxon>rosids</taxon>
        <taxon>fabids</taxon>
        <taxon>Rosales</taxon>
        <taxon>Moraceae</taxon>
        <taxon>Ficeae</taxon>
        <taxon>Ficus</taxon>
    </lineage>
</organism>
<dbReference type="PANTHER" id="PTHR11692:SF0">
    <property type="entry name" value="BIFUNCTIONAL PURINE BIOSYNTHESIS PROTEIN ATIC"/>
    <property type="match status" value="1"/>
</dbReference>
<proteinExistence type="predicted"/>